<reference evidence="10 11" key="1">
    <citation type="submission" date="2019-01" db="EMBL/GenBank/DDBJ databases">
        <title>A draft genome assembly of the solar-powered sea slug Elysia chlorotica.</title>
        <authorList>
            <person name="Cai H."/>
            <person name="Li Q."/>
            <person name="Fang X."/>
            <person name="Li J."/>
            <person name="Curtis N.E."/>
            <person name="Altenburger A."/>
            <person name="Shibata T."/>
            <person name="Feng M."/>
            <person name="Maeda T."/>
            <person name="Schwartz J.A."/>
            <person name="Shigenobu S."/>
            <person name="Lundholm N."/>
            <person name="Nishiyama T."/>
            <person name="Yang H."/>
            <person name="Hasebe M."/>
            <person name="Li S."/>
            <person name="Pierce S.K."/>
            <person name="Wang J."/>
        </authorList>
    </citation>
    <scope>NUCLEOTIDE SEQUENCE [LARGE SCALE GENOMIC DNA]</scope>
    <source>
        <strain evidence="10">EC2010</strain>
        <tissue evidence="10">Whole organism of an adult</tissue>
    </source>
</reference>
<evidence type="ECO:0000256" key="3">
    <source>
        <dbReference type="ARBA" id="ARBA00022475"/>
    </source>
</evidence>
<dbReference type="InterPro" id="IPR000990">
    <property type="entry name" value="Innexin"/>
</dbReference>
<evidence type="ECO:0000313" key="10">
    <source>
        <dbReference type="EMBL" id="RUS86707.1"/>
    </source>
</evidence>
<comment type="caution">
    <text evidence="9">Lacks conserved residue(s) required for the propagation of feature annotation.</text>
</comment>
<dbReference type="PANTHER" id="PTHR11893">
    <property type="entry name" value="INNEXIN"/>
    <property type="match status" value="1"/>
</dbReference>
<dbReference type="PROSITE" id="PS51013">
    <property type="entry name" value="PANNEXIN"/>
    <property type="match status" value="1"/>
</dbReference>
<comment type="caution">
    <text evidence="10">The sequence shown here is derived from an EMBL/GenBank/DDBJ whole genome shotgun (WGS) entry which is preliminary data.</text>
</comment>
<dbReference type="GO" id="GO:0034220">
    <property type="term" value="P:monoatomic ion transmembrane transport"/>
    <property type="evidence" value="ECO:0007669"/>
    <property type="project" value="UniProtKB-KW"/>
</dbReference>
<dbReference type="AlphaFoldDB" id="A0A3S0ZU35"/>
<comment type="subcellular location">
    <subcellularLocation>
        <location evidence="1 9">Cell membrane</location>
        <topology evidence="1 9">Multi-pass membrane protein</topology>
    </subcellularLocation>
</comment>
<sequence>MDFGTSFYKWAPLILVIMAFTFKAPKMLWTKVSGRPGQDLRKIRDLVLEARSFKKVKQRERKMHQVVNYFETFVTGYKTYNLPIIGENNGKFLAVFFCLGRHSGSYLSSLYLAIKILNFFNLIFNFGLMSSFLDKSYWRYGYDGLKSIFTTGDWGDPHNFPRALMCDFEMPNTASATTDSATSASDKQPVIYEVKCMMTINLMLEKVFLVFWFWLIIMFWVTIANFVHWFRVTIANFVHWFLKIKEPCSHIFFLKDYMKIVYQSHPPQRDNDGCSSSSSSSSS</sequence>
<evidence type="ECO:0000256" key="7">
    <source>
        <dbReference type="ARBA" id="ARBA00023136"/>
    </source>
</evidence>
<dbReference type="STRING" id="188477.A0A3S0ZU35"/>
<dbReference type="GO" id="GO:0005921">
    <property type="term" value="C:gap junction"/>
    <property type="evidence" value="ECO:0007669"/>
    <property type="project" value="UniProtKB-UniRule"/>
</dbReference>
<name>A0A3S0ZU35_ELYCH</name>
<dbReference type="GO" id="GO:0005886">
    <property type="term" value="C:plasma membrane"/>
    <property type="evidence" value="ECO:0007669"/>
    <property type="project" value="UniProtKB-SubCell"/>
</dbReference>
<dbReference type="PRINTS" id="PR01262">
    <property type="entry name" value="INNEXIN"/>
</dbReference>
<dbReference type="PANTHER" id="PTHR11893:SF36">
    <property type="entry name" value="INNEXIN-5"/>
    <property type="match status" value="1"/>
</dbReference>
<keyword evidence="6 9" id="KW-0406">Ion transport</keyword>
<evidence type="ECO:0000256" key="1">
    <source>
        <dbReference type="ARBA" id="ARBA00004651"/>
    </source>
</evidence>
<dbReference type="EMBL" id="RQTK01000130">
    <property type="protein sequence ID" value="RUS86707.1"/>
    <property type="molecule type" value="Genomic_DNA"/>
</dbReference>
<proteinExistence type="inferred from homology"/>
<evidence type="ECO:0000256" key="2">
    <source>
        <dbReference type="ARBA" id="ARBA00022448"/>
    </source>
</evidence>
<comment type="similarity">
    <text evidence="9">Belongs to the pannexin family.</text>
</comment>
<keyword evidence="3" id="KW-1003">Cell membrane</keyword>
<organism evidence="10 11">
    <name type="scientific">Elysia chlorotica</name>
    <name type="common">Eastern emerald elysia</name>
    <name type="synonym">Sea slug</name>
    <dbReference type="NCBI Taxonomy" id="188477"/>
    <lineage>
        <taxon>Eukaryota</taxon>
        <taxon>Metazoa</taxon>
        <taxon>Spiralia</taxon>
        <taxon>Lophotrochozoa</taxon>
        <taxon>Mollusca</taxon>
        <taxon>Gastropoda</taxon>
        <taxon>Heterobranchia</taxon>
        <taxon>Euthyneura</taxon>
        <taxon>Panpulmonata</taxon>
        <taxon>Sacoglossa</taxon>
        <taxon>Placobranchoidea</taxon>
        <taxon>Plakobranchidae</taxon>
        <taxon>Elysia</taxon>
    </lineage>
</organism>
<dbReference type="OrthoDB" id="5867527at2759"/>
<keyword evidence="8 9" id="KW-0407">Ion channel</keyword>
<keyword evidence="2 9" id="KW-0813">Transport</keyword>
<evidence type="ECO:0000313" key="11">
    <source>
        <dbReference type="Proteomes" id="UP000271974"/>
    </source>
</evidence>
<keyword evidence="4 9" id="KW-0812">Transmembrane</keyword>
<feature type="transmembrane region" description="Helical" evidence="9">
    <location>
        <begin position="207"/>
        <end position="227"/>
    </location>
</feature>
<comment type="function">
    <text evidence="9">Structural component of the gap junctions.</text>
</comment>
<gene>
    <name evidence="9" type="primary">inx</name>
    <name evidence="10" type="ORF">EGW08_005497</name>
</gene>
<evidence type="ECO:0000256" key="8">
    <source>
        <dbReference type="ARBA" id="ARBA00023303"/>
    </source>
</evidence>
<accession>A0A3S0ZU35</accession>
<protein>
    <recommendedName>
        <fullName evidence="9">Innexin</fullName>
    </recommendedName>
</protein>
<keyword evidence="11" id="KW-1185">Reference proteome</keyword>
<evidence type="ECO:0000256" key="5">
    <source>
        <dbReference type="ARBA" id="ARBA00022989"/>
    </source>
</evidence>
<feature type="non-terminal residue" evidence="10">
    <location>
        <position position="283"/>
    </location>
</feature>
<keyword evidence="7 9" id="KW-0472">Membrane</keyword>
<feature type="transmembrane region" description="Helical" evidence="9">
    <location>
        <begin position="6"/>
        <end position="25"/>
    </location>
</feature>
<keyword evidence="5 9" id="KW-1133">Transmembrane helix</keyword>
<dbReference type="Pfam" id="PF00876">
    <property type="entry name" value="Innexin"/>
    <property type="match status" value="1"/>
</dbReference>
<evidence type="ECO:0000256" key="9">
    <source>
        <dbReference type="RuleBase" id="RU010713"/>
    </source>
</evidence>
<feature type="transmembrane region" description="Helical" evidence="9">
    <location>
        <begin position="110"/>
        <end position="133"/>
    </location>
</feature>
<evidence type="ECO:0000256" key="6">
    <source>
        <dbReference type="ARBA" id="ARBA00023065"/>
    </source>
</evidence>
<dbReference type="Proteomes" id="UP000271974">
    <property type="component" value="Unassembled WGS sequence"/>
</dbReference>
<evidence type="ECO:0000256" key="4">
    <source>
        <dbReference type="ARBA" id="ARBA00022692"/>
    </source>
</evidence>